<proteinExistence type="predicted"/>
<feature type="non-terminal residue" evidence="2">
    <location>
        <position position="1"/>
    </location>
</feature>
<gene>
    <name evidence="2" type="ORF">SNEC2469_LOCUS33982</name>
</gene>
<keyword evidence="3" id="KW-1185">Reference proteome</keyword>
<reference evidence="2" key="1">
    <citation type="submission" date="2021-02" db="EMBL/GenBank/DDBJ databases">
        <authorList>
            <person name="Dougan E. K."/>
            <person name="Rhodes N."/>
            <person name="Thang M."/>
            <person name="Chan C."/>
        </authorList>
    </citation>
    <scope>NUCLEOTIDE SEQUENCE</scope>
</reference>
<evidence type="ECO:0000256" key="1">
    <source>
        <dbReference type="SAM" id="MobiDB-lite"/>
    </source>
</evidence>
<comment type="caution">
    <text evidence="2">The sequence shown here is derived from an EMBL/GenBank/DDBJ whole genome shotgun (WGS) entry which is preliminary data.</text>
</comment>
<organism evidence="2 3">
    <name type="scientific">Symbiodinium necroappetens</name>
    <dbReference type="NCBI Taxonomy" id="1628268"/>
    <lineage>
        <taxon>Eukaryota</taxon>
        <taxon>Sar</taxon>
        <taxon>Alveolata</taxon>
        <taxon>Dinophyceae</taxon>
        <taxon>Suessiales</taxon>
        <taxon>Symbiodiniaceae</taxon>
        <taxon>Symbiodinium</taxon>
    </lineage>
</organism>
<dbReference type="Proteomes" id="UP000601435">
    <property type="component" value="Unassembled WGS sequence"/>
</dbReference>
<sequence length="140" mass="15375">SHTEFLRHRQRLLDHGDLDAATPVLWLPLRFMETIGLAPCSVEQQAGRDEDVEGDVDMVEVADQPDNEPEDSDSGCEAEPAVDPCQEGATRQSAKASFIAKVFSSVIGYGTDRVLAHFVYDLWMWSSLGGARNAAPTDLR</sequence>
<name>A0A813CDU0_9DINO</name>
<dbReference type="OrthoDB" id="416437at2759"/>
<evidence type="ECO:0000313" key="2">
    <source>
        <dbReference type="EMBL" id="CAE7940667.1"/>
    </source>
</evidence>
<protein>
    <submittedName>
        <fullName evidence="2">Uncharacterized protein</fullName>
    </submittedName>
</protein>
<dbReference type="AlphaFoldDB" id="A0A813CDU0"/>
<accession>A0A813CDU0</accession>
<feature type="non-terminal residue" evidence="2">
    <location>
        <position position="140"/>
    </location>
</feature>
<evidence type="ECO:0000313" key="3">
    <source>
        <dbReference type="Proteomes" id="UP000601435"/>
    </source>
</evidence>
<feature type="compositionally biased region" description="Acidic residues" evidence="1">
    <location>
        <begin position="61"/>
        <end position="76"/>
    </location>
</feature>
<dbReference type="EMBL" id="CAJNJA010091980">
    <property type="protein sequence ID" value="CAE7940667.1"/>
    <property type="molecule type" value="Genomic_DNA"/>
</dbReference>
<feature type="region of interest" description="Disordered" evidence="1">
    <location>
        <begin position="61"/>
        <end position="89"/>
    </location>
</feature>